<sequence>MREGVRYRTPALEGLGEKLGYTQWPQSHRKRTAQTLSLHKTLALHDTHCGSTVTARKFANTLHNTATALTFSVTVTVNDGTVTVQTLCHCHCHRHCMSTGTVQGVAALHLKNLVRRDNWQCLGGGGGPMAAGGNQSQGGVPKNYVTIGSCYFTAPCGLWIWSIHGAASLRGGRNRPDNCSRFCILLKVTERGVEPTDQDMWGSSSLCAVAASSVRCCMYA</sequence>
<reference evidence="1 2" key="1">
    <citation type="submission" date="2019-05" db="EMBL/GenBank/DDBJ databases">
        <title>Another draft genome of Portunus trituberculatus and its Hox gene families provides insights of decapod evolution.</title>
        <authorList>
            <person name="Jeong J.-H."/>
            <person name="Song I."/>
            <person name="Kim S."/>
            <person name="Choi T."/>
            <person name="Kim D."/>
            <person name="Ryu S."/>
            <person name="Kim W."/>
        </authorList>
    </citation>
    <scope>NUCLEOTIDE SEQUENCE [LARGE SCALE GENOMIC DNA]</scope>
    <source>
        <tissue evidence="1">Muscle</tissue>
    </source>
</reference>
<proteinExistence type="predicted"/>
<gene>
    <name evidence="1" type="ORF">E2C01_089503</name>
</gene>
<dbReference type="EMBL" id="VSRR010098116">
    <property type="protein sequence ID" value="MPC94339.1"/>
    <property type="molecule type" value="Genomic_DNA"/>
</dbReference>
<organism evidence="1 2">
    <name type="scientific">Portunus trituberculatus</name>
    <name type="common">Swimming crab</name>
    <name type="synonym">Neptunus trituberculatus</name>
    <dbReference type="NCBI Taxonomy" id="210409"/>
    <lineage>
        <taxon>Eukaryota</taxon>
        <taxon>Metazoa</taxon>
        <taxon>Ecdysozoa</taxon>
        <taxon>Arthropoda</taxon>
        <taxon>Crustacea</taxon>
        <taxon>Multicrustacea</taxon>
        <taxon>Malacostraca</taxon>
        <taxon>Eumalacostraca</taxon>
        <taxon>Eucarida</taxon>
        <taxon>Decapoda</taxon>
        <taxon>Pleocyemata</taxon>
        <taxon>Brachyura</taxon>
        <taxon>Eubrachyura</taxon>
        <taxon>Portunoidea</taxon>
        <taxon>Portunidae</taxon>
        <taxon>Portuninae</taxon>
        <taxon>Portunus</taxon>
    </lineage>
</organism>
<evidence type="ECO:0000313" key="2">
    <source>
        <dbReference type="Proteomes" id="UP000324222"/>
    </source>
</evidence>
<dbReference type="Proteomes" id="UP000324222">
    <property type="component" value="Unassembled WGS sequence"/>
</dbReference>
<accession>A0A5B7JHE7</accession>
<protein>
    <submittedName>
        <fullName evidence="1">Uncharacterized protein</fullName>
    </submittedName>
</protein>
<keyword evidence="2" id="KW-1185">Reference proteome</keyword>
<comment type="caution">
    <text evidence="1">The sequence shown here is derived from an EMBL/GenBank/DDBJ whole genome shotgun (WGS) entry which is preliminary data.</text>
</comment>
<dbReference type="AlphaFoldDB" id="A0A5B7JHE7"/>
<name>A0A5B7JHE7_PORTR</name>
<evidence type="ECO:0000313" key="1">
    <source>
        <dbReference type="EMBL" id="MPC94339.1"/>
    </source>
</evidence>